<keyword evidence="2" id="KW-0539">Nucleus</keyword>
<dbReference type="EMBL" id="NPIC01000010">
    <property type="protein sequence ID" value="RDL32624.1"/>
    <property type="molecule type" value="Genomic_DNA"/>
</dbReference>
<dbReference type="GO" id="GO:0005634">
    <property type="term" value="C:nucleus"/>
    <property type="evidence" value="ECO:0007669"/>
    <property type="project" value="UniProtKB-SubCell"/>
</dbReference>
<dbReference type="GO" id="GO:0006351">
    <property type="term" value="P:DNA-templated transcription"/>
    <property type="evidence" value="ECO:0007669"/>
    <property type="project" value="InterPro"/>
</dbReference>
<feature type="compositionally biased region" description="Basic and acidic residues" evidence="3">
    <location>
        <begin position="9"/>
        <end position="21"/>
    </location>
</feature>
<feature type="region of interest" description="Disordered" evidence="3">
    <location>
        <begin position="1"/>
        <end position="220"/>
    </location>
</feature>
<comment type="caution">
    <text evidence="5">The sequence shown here is derived from an EMBL/GenBank/DDBJ whole genome shotgun (WGS) entry which is preliminary data.</text>
</comment>
<evidence type="ECO:0000256" key="3">
    <source>
        <dbReference type="SAM" id="MobiDB-lite"/>
    </source>
</evidence>
<feature type="region of interest" description="Disordered" evidence="3">
    <location>
        <begin position="825"/>
        <end position="850"/>
    </location>
</feature>
<feature type="domain" description="Xylanolytic transcriptional activator regulatory" evidence="4">
    <location>
        <begin position="299"/>
        <end position="516"/>
    </location>
</feature>
<evidence type="ECO:0000313" key="6">
    <source>
        <dbReference type="Proteomes" id="UP000254866"/>
    </source>
</evidence>
<reference evidence="5 6" key="1">
    <citation type="journal article" date="2018" name="IMA Fungus">
        <title>IMA Genome-F 9: Draft genome sequence of Annulohypoxylon stygium, Aspergillus mulundensis, Berkeleyomyces basicola (syn. Thielaviopsis basicola), Ceratocystis smalleyi, two Cercospora beticola strains, Coleophoma cylindrospora, Fusarium fracticaudum, Phialophora cf. hyalina, and Morchella septimelata.</title>
        <authorList>
            <person name="Wingfield B.D."/>
            <person name="Bills G.F."/>
            <person name="Dong Y."/>
            <person name="Huang W."/>
            <person name="Nel W.J."/>
            <person name="Swalarsk-Parry B.S."/>
            <person name="Vaghefi N."/>
            <person name="Wilken P.M."/>
            <person name="An Z."/>
            <person name="de Beer Z.W."/>
            <person name="De Vos L."/>
            <person name="Chen L."/>
            <person name="Duong T.A."/>
            <person name="Gao Y."/>
            <person name="Hammerbacher A."/>
            <person name="Kikkert J.R."/>
            <person name="Li Y."/>
            <person name="Li H."/>
            <person name="Li K."/>
            <person name="Li Q."/>
            <person name="Liu X."/>
            <person name="Ma X."/>
            <person name="Naidoo K."/>
            <person name="Pethybridge S.J."/>
            <person name="Sun J."/>
            <person name="Steenkamp E.T."/>
            <person name="van der Nest M.A."/>
            <person name="van Wyk S."/>
            <person name="Wingfield M.J."/>
            <person name="Xiong C."/>
            <person name="Yue Q."/>
            <person name="Zhang X."/>
        </authorList>
    </citation>
    <scope>NUCLEOTIDE SEQUENCE [LARGE SCALE GENOMIC DNA]</scope>
    <source>
        <strain evidence="5 6">BP 5553</strain>
    </source>
</reference>
<name>A0A370TDU4_9HELO</name>
<dbReference type="STRING" id="2656787.A0A370TDU4"/>
<comment type="subcellular location">
    <subcellularLocation>
        <location evidence="1">Nucleus</location>
    </subcellularLocation>
</comment>
<keyword evidence="6" id="KW-1185">Reference proteome</keyword>
<dbReference type="Pfam" id="PF04082">
    <property type="entry name" value="Fungal_trans"/>
    <property type="match status" value="1"/>
</dbReference>
<dbReference type="PANTHER" id="PTHR31001:SF40">
    <property type="entry name" value="ZN(II)2CYS6 TRANSCRIPTION FACTOR (EUROFUNG)"/>
    <property type="match status" value="1"/>
</dbReference>
<dbReference type="AlphaFoldDB" id="A0A370TDU4"/>
<dbReference type="PANTHER" id="PTHR31001">
    <property type="entry name" value="UNCHARACTERIZED TRANSCRIPTIONAL REGULATORY PROTEIN"/>
    <property type="match status" value="1"/>
</dbReference>
<dbReference type="Proteomes" id="UP000254866">
    <property type="component" value="Unassembled WGS sequence"/>
</dbReference>
<feature type="compositionally biased region" description="Low complexity" evidence="3">
    <location>
        <begin position="54"/>
        <end position="67"/>
    </location>
</feature>
<dbReference type="GO" id="GO:0008270">
    <property type="term" value="F:zinc ion binding"/>
    <property type="evidence" value="ECO:0007669"/>
    <property type="project" value="InterPro"/>
</dbReference>
<feature type="compositionally biased region" description="Polar residues" evidence="3">
    <location>
        <begin position="27"/>
        <end position="45"/>
    </location>
</feature>
<dbReference type="CDD" id="cd12148">
    <property type="entry name" value="fungal_TF_MHR"/>
    <property type="match status" value="1"/>
</dbReference>
<feature type="compositionally biased region" description="Polar residues" evidence="3">
    <location>
        <begin position="94"/>
        <end position="104"/>
    </location>
</feature>
<accession>A0A370TDU4</accession>
<gene>
    <name evidence="5" type="ORF">BP5553_09080</name>
</gene>
<evidence type="ECO:0000256" key="2">
    <source>
        <dbReference type="ARBA" id="ARBA00023242"/>
    </source>
</evidence>
<feature type="compositionally biased region" description="Polar residues" evidence="3">
    <location>
        <begin position="173"/>
        <end position="183"/>
    </location>
</feature>
<feature type="region of interest" description="Disordered" evidence="3">
    <location>
        <begin position="766"/>
        <end position="799"/>
    </location>
</feature>
<protein>
    <recommendedName>
        <fullName evidence="4">Xylanolytic transcriptional activator regulatory domain-containing protein</fullName>
    </recommendedName>
</protein>
<evidence type="ECO:0000313" key="5">
    <source>
        <dbReference type="EMBL" id="RDL32624.1"/>
    </source>
</evidence>
<dbReference type="GO" id="GO:0003677">
    <property type="term" value="F:DNA binding"/>
    <property type="evidence" value="ECO:0007669"/>
    <property type="project" value="InterPro"/>
</dbReference>
<dbReference type="InterPro" id="IPR007219">
    <property type="entry name" value="XnlR_reg_dom"/>
</dbReference>
<evidence type="ECO:0000259" key="4">
    <source>
        <dbReference type="Pfam" id="PF04082"/>
    </source>
</evidence>
<sequence>MDQLPVGWDDDKEKKNNRREYYVPCQYDNNNPTSKKTSRNQNTLAEQDRPAQEASGAGSDGTSSAASEYAWPQWGNDDSHGPPSEMETDAGEPTNGNDLQQNLAATDDTASHSSGDSRSVSTGSGRSSNASNVRPVAMGQPRPAGWQQNRYQSASSALTTAPPRTSGHDRSSRPSISMTQTPVSGAIHTSRKRVRKPTDLVPEDQLVSSPQNDLASAGAGGSAFQSRGHLNIQGGGQMRYVGGGFWGFAKGHELLCDALLMDEENRGHGDQPQPYIDSNGLAGILGTLPTKPVCDVFLYSFLVGVRPILPLIHVPTFRADYNDYWNWYATVATGECNLPNAKLLADPTYLCLLFSVMYCGATTASSSIWSASTLQGVNKEEIITQLKSSVHACQSFCRHLQYPTHNTLVASLLAHECSTQRRDGSEDAEFVSTVLRIARGMGMHRDGKVLGLDPVVSEIRRRAWWHILWLDVEISVRTGSPTLCNSNPSQQDVQMVSQARDEDILKLEGVPSPISLPGPSSIVMLFVIGQYETARFEHTLISHLNGTQGLNQVQFDEFVKSMRKLHLQIDEIISKIPAQGMPEKGLIPSRIANATPLINEKLYSDNSTDPTVFMSWARIMLTMLKAGTTFLLLVPLLERPDLDKNSIQTIWTSVIRVSTTYLRHYLQLTAVPSFEPHLARYFADEVIDMFTSEELNDSHSTPKTRIKTDAQTAAAWRKLRNIRSRLDIPHGIEAPMPRQPAPSPNIQMCSKRARTLFLSSELEMNADMTNSGPGSHSGSSDTGSSNRGPSSIAGSLPGSRDEFGDAELYNLLDISELVAWSASLTDEPSSASSYDGDIGEPMYGLSSLPNQHPSDYNAASFGDNFEQFSDWTHLGGTMNEIAQRAGLNRNGNEDPGLSAERLMTMGHAMNVGVYMMGPHMSETADEGRISDLLSTMMEGW</sequence>
<dbReference type="RefSeq" id="XP_031866346.1">
    <property type="nucleotide sequence ID" value="XM_032017703.1"/>
</dbReference>
<organism evidence="5 6">
    <name type="scientific">Venustampulla echinocandica</name>
    <dbReference type="NCBI Taxonomy" id="2656787"/>
    <lineage>
        <taxon>Eukaryota</taxon>
        <taxon>Fungi</taxon>
        <taxon>Dikarya</taxon>
        <taxon>Ascomycota</taxon>
        <taxon>Pezizomycotina</taxon>
        <taxon>Leotiomycetes</taxon>
        <taxon>Helotiales</taxon>
        <taxon>Pleuroascaceae</taxon>
        <taxon>Venustampulla</taxon>
    </lineage>
</organism>
<feature type="compositionally biased region" description="Low complexity" evidence="3">
    <location>
        <begin position="111"/>
        <end position="131"/>
    </location>
</feature>
<feature type="compositionally biased region" description="Polar residues" evidence="3">
    <location>
        <begin position="146"/>
        <end position="163"/>
    </location>
</feature>
<feature type="compositionally biased region" description="Low complexity" evidence="3">
    <location>
        <begin position="771"/>
        <end position="788"/>
    </location>
</feature>
<evidence type="ECO:0000256" key="1">
    <source>
        <dbReference type="ARBA" id="ARBA00004123"/>
    </source>
</evidence>
<dbReference type="InterPro" id="IPR050613">
    <property type="entry name" value="Sec_Metabolite_Reg"/>
</dbReference>
<dbReference type="OrthoDB" id="3989227at2759"/>
<dbReference type="GeneID" id="43601929"/>
<proteinExistence type="predicted"/>